<dbReference type="EMBL" id="JABFDB010000020">
    <property type="protein sequence ID" value="NYZ22649.1"/>
    <property type="molecule type" value="Genomic_DNA"/>
</dbReference>
<keyword evidence="2" id="KW-0808">Transferase</keyword>
<evidence type="ECO:0000313" key="5">
    <source>
        <dbReference type="Proteomes" id="UP000584642"/>
    </source>
</evidence>
<organism evidence="4 5">
    <name type="scientific">Azospirillum oleiclasticum</name>
    <dbReference type="NCBI Taxonomy" id="2735135"/>
    <lineage>
        <taxon>Bacteria</taxon>
        <taxon>Pseudomonadati</taxon>
        <taxon>Pseudomonadota</taxon>
        <taxon>Alphaproteobacteria</taxon>
        <taxon>Rhodospirillales</taxon>
        <taxon>Azospirillaceae</taxon>
        <taxon>Azospirillum</taxon>
    </lineage>
</organism>
<comment type="similarity">
    <text evidence="1">Belongs to the sulfotransferase 1 family.</text>
</comment>
<evidence type="ECO:0000259" key="3">
    <source>
        <dbReference type="Pfam" id="PF00685"/>
    </source>
</evidence>
<dbReference type="PANTHER" id="PTHR11783">
    <property type="entry name" value="SULFOTRANSFERASE SULT"/>
    <property type="match status" value="1"/>
</dbReference>
<reference evidence="4 5" key="1">
    <citation type="submission" date="2020-05" db="EMBL/GenBank/DDBJ databases">
        <title>Azospirillum oleiclasticum sp. nov, a nitrogen-fixing and heavy crude oil-emulsifying bacterium isolated from the crude oil of Yumen Oilfield.</title>
        <authorList>
            <person name="Wu D."/>
            <person name="Cai M."/>
            <person name="Zhang X."/>
        </authorList>
    </citation>
    <scope>NUCLEOTIDE SEQUENCE [LARGE SCALE GENOMIC DNA]</scope>
    <source>
        <strain evidence="4 5">ROY-1-1-2</strain>
    </source>
</reference>
<sequence>MTTQSKIFVSSVFKSGTKLIEQVVRDLSGLEIETPRPTASPDYGDAGPIVFPKGRFFVWHNTMSPAVKTKLRRNRAKVVLLVRNIYDLLVSQYHHFALDVDLEIGSSTGTRDYFGSMGLDAGLSLVIAGGRSQRFTYHGFGAHLAQIEGMLRFSTEYPCFVVTYESLVRDKVAVLERLAAYLEVDAGPERIAAIAAASGFDAMKSARRERFGSVGPFRKGRPGDHVHVLGPHHYAMISHQVATHAPGLGALCVELGIPGLVGGIPARAEPAAPGSATLMLRRDVPGPEIDAVTARMDECIAGGDPAAAVLHFVKQLVERPGREAALEGCLDPEIAADAAAVYRAVADGMRRPAGTRATGKAGVRTIPTDLDGTILVHGVRRSDLARFMPAILHRRGEGKPGFLITAMPDTVAPQLARALGDGLGLPEVRVGQGLYPQIRPVPAWVDSVRRGGCVAVEQLRPVPETFGILESGGPMNVFLCFRDPRDSAWIEMRRKGGADPQTFLKLAKQRANWLREWTRFAERSPVIRVHLAAHRRLMHEPQERIAHLIDVTGYRGDREAMARGIADATRGWEGDDEAAGGWREALPPAIVADAGTILTPYIRSFLQGNERDFRL</sequence>
<dbReference type="Proteomes" id="UP000584642">
    <property type="component" value="Unassembled WGS sequence"/>
</dbReference>
<evidence type="ECO:0000256" key="1">
    <source>
        <dbReference type="ARBA" id="ARBA00005771"/>
    </source>
</evidence>
<evidence type="ECO:0000256" key="2">
    <source>
        <dbReference type="ARBA" id="ARBA00022679"/>
    </source>
</evidence>
<dbReference type="RefSeq" id="WP_180284430.1">
    <property type="nucleotide sequence ID" value="NZ_JABFDB010000020.1"/>
</dbReference>
<name>A0ABX2TE88_9PROT</name>
<keyword evidence="5" id="KW-1185">Reference proteome</keyword>
<accession>A0ABX2TE88</accession>
<feature type="domain" description="Sulfotransferase" evidence="3">
    <location>
        <begin position="55"/>
        <end position="225"/>
    </location>
</feature>
<dbReference type="SUPFAM" id="SSF52540">
    <property type="entry name" value="P-loop containing nucleoside triphosphate hydrolases"/>
    <property type="match status" value="1"/>
</dbReference>
<dbReference type="InterPro" id="IPR027417">
    <property type="entry name" value="P-loop_NTPase"/>
</dbReference>
<dbReference type="Gene3D" id="3.40.50.300">
    <property type="entry name" value="P-loop containing nucleotide triphosphate hydrolases"/>
    <property type="match status" value="1"/>
</dbReference>
<evidence type="ECO:0000313" key="4">
    <source>
        <dbReference type="EMBL" id="NYZ22649.1"/>
    </source>
</evidence>
<dbReference type="InterPro" id="IPR000863">
    <property type="entry name" value="Sulfotransferase_dom"/>
</dbReference>
<gene>
    <name evidence="4" type="ORF">HND93_23305</name>
</gene>
<proteinExistence type="inferred from homology"/>
<comment type="caution">
    <text evidence="4">The sequence shown here is derived from an EMBL/GenBank/DDBJ whole genome shotgun (WGS) entry which is preliminary data.</text>
</comment>
<protein>
    <recommendedName>
        <fullName evidence="3">Sulfotransferase domain-containing protein</fullName>
    </recommendedName>
</protein>
<dbReference type="Pfam" id="PF00685">
    <property type="entry name" value="Sulfotransfer_1"/>
    <property type="match status" value="1"/>
</dbReference>